<feature type="domain" description="Type VII secretion system protein EssD-like" evidence="1">
    <location>
        <begin position="1"/>
        <end position="53"/>
    </location>
</feature>
<evidence type="ECO:0000313" key="2">
    <source>
        <dbReference type="EMBL" id="PXY95907.1"/>
    </source>
</evidence>
<dbReference type="Gene3D" id="3.40.570.10">
    <property type="entry name" value="Extracellular Endonuclease, subunit A"/>
    <property type="match status" value="1"/>
</dbReference>
<reference evidence="2 3" key="1">
    <citation type="submission" date="2018-05" db="EMBL/GenBank/DDBJ databases">
        <title>Reference genomes for bee gut microbiota database.</title>
        <authorList>
            <person name="Ellegaard K.M."/>
        </authorList>
    </citation>
    <scope>NUCLEOTIDE SEQUENCE [LARGE SCALE GENOMIC DNA]</scope>
    <source>
        <strain evidence="2 3">ESL0167</strain>
    </source>
</reference>
<protein>
    <submittedName>
        <fullName evidence="2">Transposase</fullName>
    </submittedName>
</protein>
<evidence type="ECO:0000313" key="3">
    <source>
        <dbReference type="Proteomes" id="UP000247838"/>
    </source>
</evidence>
<gene>
    <name evidence="2" type="ORF">DKK76_03185</name>
</gene>
<dbReference type="EMBL" id="QGLM01000007">
    <property type="protein sequence ID" value="PXY95907.1"/>
    <property type="molecule type" value="Genomic_DNA"/>
</dbReference>
<comment type="caution">
    <text evidence="2">The sequence shown here is derived from an EMBL/GenBank/DDBJ whole genome shotgun (WGS) entry which is preliminary data.</text>
</comment>
<dbReference type="Proteomes" id="UP000247838">
    <property type="component" value="Unassembled WGS sequence"/>
</dbReference>
<dbReference type="Pfam" id="PF13930">
    <property type="entry name" value="Endonuclea_NS_2"/>
    <property type="match status" value="1"/>
</dbReference>
<accession>A0A318MSD9</accession>
<dbReference type="InterPro" id="IPR044929">
    <property type="entry name" value="DNA/RNA_non-sp_Endonuclease_sf"/>
</dbReference>
<name>A0A318MSD9_FRIPE</name>
<dbReference type="InterPro" id="IPR044927">
    <property type="entry name" value="Endonuclea_NS_2"/>
</dbReference>
<dbReference type="AlphaFoldDB" id="A0A318MSD9"/>
<proteinExistence type="predicted"/>
<sequence length="67" mass="7702">MNSNLNRGLWKKHESRWANALRDGKTVKVKIEPVYQGTDIRPIKFKISYSIDNGRFIQTKLLNQAGG</sequence>
<organism evidence="2 3">
    <name type="scientific">Frischella perrara</name>
    <dbReference type="NCBI Taxonomy" id="1267021"/>
    <lineage>
        <taxon>Bacteria</taxon>
        <taxon>Pseudomonadati</taxon>
        <taxon>Pseudomonadota</taxon>
        <taxon>Gammaproteobacteria</taxon>
        <taxon>Orbales</taxon>
        <taxon>Orbaceae</taxon>
        <taxon>Frischella</taxon>
    </lineage>
</organism>
<evidence type="ECO:0000259" key="1">
    <source>
        <dbReference type="Pfam" id="PF13930"/>
    </source>
</evidence>